<organism evidence="2 3">
    <name type="scientific">Synaphobranchus kaupii</name>
    <name type="common">Kaup's arrowtooth eel</name>
    <dbReference type="NCBI Taxonomy" id="118154"/>
    <lineage>
        <taxon>Eukaryota</taxon>
        <taxon>Metazoa</taxon>
        <taxon>Chordata</taxon>
        <taxon>Craniata</taxon>
        <taxon>Vertebrata</taxon>
        <taxon>Euteleostomi</taxon>
        <taxon>Actinopterygii</taxon>
        <taxon>Neopterygii</taxon>
        <taxon>Teleostei</taxon>
        <taxon>Anguilliformes</taxon>
        <taxon>Synaphobranchidae</taxon>
        <taxon>Synaphobranchus</taxon>
    </lineage>
</organism>
<dbReference type="Proteomes" id="UP001152622">
    <property type="component" value="Chromosome 2"/>
</dbReference>
<feature type="region of interest" description="Disordered" evidence="1">
    <location>
        <begin position="21"/>
        <end position="49"/>
    </location>
</feature>
<reference evidence="2" key="1">
    <citation type="journal article" date="2023" name="Science">
        <title>Genome structures resolve the early diversification of teleost fishes.</title>
        <authorList>
            <person name="Parey E."/>
            <person name="Louis A."/>
            <person name="Montfort J."/>
            <person name="Bouchez O."/>
            <person name="Roques C."/>
            <person name="Iampietro C."/>
            <person name="Lluch J."/>
            <person name="Castinel A."/>
            <person name="Donnadieu C."/>
            <person name="Desvignes T."/>
            <person name="Floi Bucao C."/>
            <person name="Jouanno E."/>
            <person name="Wen M."/>
            <person name="Mejri S."/>
            <person name="Dirks R."/>
            <person name="Jansen H."/>
            <person name="Henkel C."/>
            <person name="Chen W.J."/>
            <person name="Zahm M."/>
            <person name="Cabau C."/>
            <person name="Klopp C."/>
            <person name="Thompson A.W."/>
            <person name="Robinson-Rechavi M."/>
            <person name="Braasch I."/>
            <person name="Lecointre G."/>
            <person name="Bobe J."/>
            <person name="Postlethwait J.H."/>
            <person name="Berthelot C."/>
            <person name="Roest Crollius H."/>
            <person name="Guiguen Y."/>
        </authorList>
    </citation>
    <scope>NUCLEOTIDE SEQUENCE</scope>
    <source>
        <strain evidence="2">WJC10195</strain>
    </source>
</reference>
<comment type="caution">
    <text evidence="2">The sequence shown here is derived from an EMBL/GenBank/DDBJ whole genome shotgun (WGS) entry which is preliminary data.</text>
</comment>
<feature type="compositionally biased region" description="Polar residues" evidence="1">
    <location>
        <begin position="107"/>
        <end position="117"/>
    </location>
</feature>
<name>A0A9Q1G5J4_SYNKA</name>
<proteinExistence type="predicted"/>
<dbReference type="AlphaFoldDB" id="A0A9Q1G5J4"/>
<dbReference type="EMBL" id="JAINUF010000002">
    <property type="protein sequence ID" value="KAJ8375847.1"/>
    <property type="molecule type" value="Genomic_DNA"/>
</dbReference>
<protein>
    <submittedName>
        <fullName evidence="2">Uncharacterized protein</fullName>
    </submittedName>
</protein>
<sequence>MARIGFKVLTLAYTAAKRKIKQEDIQQQRMEKAEEQRISESQRSLEEERAERNSFMSFANWLTSRNLHPPHPPLAAPLCRSPSLWKQAGVLRRRQERPRWAKVIGTTDPTAGLQRSS</sequence>
<evidence type="ECO:0000256" key="1">
    <source>
        <dbReference type="SAM" id="MobiDB-lite"/>
    </source>
</evidence>
<keyword evidence="3" id="KW-1185">Reference proteome</keyword>
<accession>A0A9Q1G5J4</accession>
<gene>
    <name evidence="2" type="ORF">SKAU_G00064270</name>
</gene>
<feature type="region of interest" description="Disordered" evidence="1">
    <location>
        <begin position="96"/>
        <end position="117"/>
    </location>
</feature>
<evidence type="ECO:0000313" key="2">
    <source>
        <dbReference type="EMBL" id="KAJ8375847.1"/>
    </source>
</evidence>
<evidence type="ECO:0000313" key="3">
    <source>
        <dbReference type="Proteomes" id="UP001152622"/>
    </source>
</evidence>